<comment type="caution">
    <text evidence="2">The sequence shown here is derived from an EMBL/GenBank/DDBJ whole genome shotgun (WGS) entry which is preliminary data.</text>
</comment>
<dbReference type="RefSeq" id="WP_212515846.1">
    <property type="nucleotide sequence ID" value="NZ_JAGSOH010000001.1"/>
</dbReference>
<dbReference type="InterPro" id="IPR011146">
    <property type="entry name" value="HIT-like"/>
</dbReference>
<name>A0A941E672_9ACTN</name>
<evidence type="ECO:0000313" key="3">
    <source>
        <dbReference type="Proteomes" id="UP000676325"/>
    </source>
</evidence>
<accession>A0A941E672</accession>
<reference evidence="2" key="1">
    <citation type="submission" date="2021-04" db="EMBL/GenBank/DDBJ databases">
        <title>Genome based classification of Actinospica acidithermotolerans sp. nov., an actinobacterium isolated from an Indonesian hot spring.</title>
        <authorList>
            <person name="Kusuma A.B."/>
            <person name="Putra K.E."/>
            <person name="Nafisah S."/>
            <person name="Loh J."/>
            <person name="Nouioui I."/>
            <person name="Goodfellow M."/>
        </authorList>
    </citation>
    <scope>NUCLEOTIDE SEQUENCE</scope>
    <source>
        <strain evidence="2">MGRD01-02</strain>
    </source>
</reference>
<sequence length="171" mass="19394">MRTRTIDSEAYAAKLQTDNAAGRCFICELTDEATTPEHEIVAYRDEHCVVFFPPWPRLYGYCLLSPLRHVTGVVSDFSEDEYLMLQRRVHRLGRVLSGLTATERLYVYSFGSMQGVAHVHWHLAPLPPGVPFHEQQFAAVDKPEYLEIPQPELHDLARRIGAAMAALNEDA</sequence>
<dbReference type="AlphaFoldDB" id="A0A941E672"/>
<evidence type="ECO:0000259" key="1">
    <source>
        <dbReference type="Pfam" id="PF01230"/>
    </source>
</evidence>
<dbReference type="PANTHER" id="PTHR46648:SF1">
    <property type="entry name" value="ADENOSINE 5'-MONOPHOSPHORAMIDASE HNT1"/>
    <property type="match status" value="1"/>
</dbReference>
<feature type="domain" description="HIT" evidence="1">
    <location>
        <begin position="40"/>
        <end position="125"/>
    </location>
</feature>
<dbReference type="SUPFAM" id="SSF54197">
    <property type="entry name" value="HIT-like"/>
    <property type="match status" value="1"/>
</dbReference>
<dbReference type="GO" id="GO:0003824">
    <property type="term" value="F:catalytic activity"/>
    <property type="evidence" value="ECO:0007669"/>
    <property type="project" value="InterPro"/>
</dbReference>
<dbReference type="EMBL" id="JAGSOH010000001">
    <property type="protein sequence ID" value="MBR7824688.1"/>
    <property type="molecule type" value="Genomic_DNA"/>
</dbReference>
<dbReference type="PANTHER" id="PTHR46648">
    <property type="entry name" value="HIT FAMILY PROTEIN 1"/>
    <property type="match status" value="1"/>
</dbReference>
<keyword evidence="3" id="KW-1185">Reference proteome</keyword>
<gene>
    <name evidence="2" type="ORF">KDK95_00080</name>
</gene>
<dbReference type="Gene3D" id="3.30.428.10">
    <property type="entry name" value="HIT-like"/>
    <property type="match status" value="1"/>
</dbReference>
<proteinExistence type="predicted"/>
<protein>
    <submittedName>
        <fullName evidence="2">HIT domain-containing protein</fullName>
    </submittedName>
</protein>
<dbReference type="InterPro" id="IPR001310">
    <property type="entry name" value="Histidine_triad_HIT"/>
</dbReference>
<organism evidence="2 3">
    <name type="scientific">Actinospica acidithermotolerans</name>
    <dbReference type="NCBI Taxonomy" id="2828514"/>
    <lineage>
        <taxon>Bacteria</taxon>
        <taxon>Bacillati</taxon>
        <taxon>Actinomycetota</taxon>
        <taxon>Actinomycetes</taxon>
        <taxon>Catenulisporales</taxon>
        <taxon>Actinospicaceae</taxon>
        <taxon>Actinospica</taxon>
    </lineage>
</organism>
<dbReference type="Pfam" id="PF01230">
    <property type="entry name" value="HIT"/>
    <property type="match status" value="1"/>
</dbReference>
<dbReference type="Proteomes" id="UP000676325">
    <property type="component" value="Unassembled WGS sequence"/>
</dbReference>
<dbReference type="InterPro" id="IPR036265">
    <property type="entry name" value="HIT-like_sf"/>
</dbReference>
<dbReference type="GO" id="GO:0009117">
    <property type="term" value="P:nucleotide metabolic process"/>
    <property type="evidence" value="ECO:0007669"/>
    <property type="project" value="TreeGrafter"/>
</dbReference>
<evidence type="ECO:0000313" key="2">
    <source>
        <dbReference type="EMBL" id="MBR7824688.1"/>
    </source>
</evidence>